<dbReference type="AlphaFoldDB" id="A0A813GIX1"/>
<accession>A0A813GIX1</accession>
<dbReference type="EMBL" id="CAJNNV010028308">
    <property type="protein sequence ID" value="CAE8624070.1"/>
    <property type="molecule type" value="Genomic_DNA"/>
</dbReference>
<name>A0A813GIX1_POLGL</name>
<evidence type="ECO:0000256" key="1">
    <source>
        <dbReference type="SAM" id="Coils"/>
    </source>
</evidence>
<proteinExistence type="predicted"/>
<dbReference type="Proteomes" id="UP000654075">
    <property type="component" value="Unassembled WGS sequence"/>
</dbReference>
<evidence type="ECO:0000313" key="3">
    <source>
        <dbReference type="Proteomes" id="UP000654075"/>
    </source>
</evidence>
<protein>
    <submittedName>
        <fullName evidence="2">Uncharacterized protein</fullName>
    </submittedName>
</protein>
<keyword evidence="1" id="KW-0175">Coiled coil</keyword>
<feature type="non-terminal residue" evidence="2">
    <location>
        <position position="1"/>
    </location>
</feature>
<reference evidence="2" key="1">
    <citation type="submission" date="2021-02" db="EMBL/GenBank/DDBJ databases">
        <authorList>
            <person name="Dougan E. K."/>
            <person name="Rhodes N."/>
            <person name="Thang M."/>
            <person name="Chan C."/>
        </authorList>
    </citation>
    <scope>NUCLEOTIDE SEQUENCE</scope>
</reference>
<gene>
    <name evidence="2" type="ORF">PGLA1383_LOCUS41262</name>
</gene>
<feature type="coiled-coil region" evidence="1">
    <location>
        <begin position="264"/>
        <end position="308"/>
    </location>
</feature>
<sequence>AGLGKLQQVLQHRCSAAIGAGTGPLLRQKLADLKERAATASGQLDDLKARACDQRQHAAGLALLQRAQADAKKAQAWLLRIKEVQAPFQAVEVLPETDADPALRAADEVAAAAEPQIRSLQALLQERLVQSRRLEGVLRTSTANEIKALQAQVDAVFLKVTELKVDTFARRTMRQMAEAVVAVQKAEAKVRRISEVSAPLSQDNLESSAAGSFREVTRQVQLIEEAGKAACQQAKDAIAKHKTDRKDQESPSFHNQLSKLGARLASAEAQLAGLGRAAREAEENRGRLQVRKGELAKLEEQVDELELLTLPLGDERPCDEAETSTFSKLWAVQQALQTWLADAEALQDNPHGALRLAMGRLLASGRLLRGRLEEVKATTGARRECALCRVFMSLGQEEACRVEAAMKQAEEVEGPFLKGIEILSPALALETIALCEAAAASTQKALEKARLFFAESCKEAAAFKCEDPALRLSVQSLTKLSARVHTVAQKLRQYCKDMEGRKRLKGNS</sequence>
<comment type="caution">
    <text evidence="2">The sequence shown here is derived from an EMBL/GenBank/DDBJ whole genome shotgun (WGS) entry which is preliminary data.</text>
</comment>
<organism evidence="2 3">
    <name type="scientific">Polarella glacialis</name>
    <name type="common">Dinoflagellate</name>
    <dbReference type="NCBI Taxonomy" id="89957"/>
    <lineage>
        <taxon>Eukaryota</taxon>
        <taxon>Sar</taxon>
        <taxon>Alveolata</taxon>
        <taxon>Dinophyceae</taxon>
        <taxon>Suessiales</taxon>
        <taxon>Suessiaceae</taxon>
        <taxon>Polarella</taxon>
    </lineage>
</organism>
<evidence type="ECO:0000313" key="2">
    <source>
        <dbReference type="EMBL" id="CAE8624070.1"/>
    </source>
</evidence>
<keyword evidence="3" id="KW-1185">Reference proteome</keyword>